<dbReference type="Pfam" id="PF22571">
    <property type="entry name" value="LiaI-LiaF-TM_PspC"/>
    <property type="match status" value="1"/>
</dbReference>
<feature type="transmembrane region" description="Helical" evidence="6">
    <location>
        <begin position="136"/>
        <end position="163"/>
    </location>
</feature>
<dbReference type="Proteomes" id="UP001500582">
    <property type="component" value="Unassembled WGS sequence"/>
</dbReference>
<feature type="domain" description="PspC-related ToastRack" evidence="9">
    <location>
        <begin position="409"/>
        <end position="531"/>
    </location>
</feature>
<feature type="transmembrane region" description="Helical" evidence="6">
    <location>
        <begin position="322"/>
        <end position="340"/>
    </location>
</feature>
<feature type="transmembrane region" description="Helical" evidence="6">
    <location>
        <begin position="239"/>
        <end position="265"/>
    </location>
</feature>
<dbReference type="EMBL" id="BAABFT010000006">
    <property type="protein sequence ID" value="GAA4324280.1"/>
    <property type="molecule type" value="Genomic_DNA"/>
</dbReference>
<evidence type="ECO:0000313" key="11">
    <source>
        <dbReference type="Proteomes" id="UP001500582"/>
    </source>
</evidence>
<dbReference type="Pfam" id="PF22744">
    <property type="entry name" value="Toast-rack_PspC-Cterm"/>
    <property type="match status" value="1"/>
</dbReference>
<keyword evidence="11" id="KW-1185">Reference proteome</keyword>
<keyword evidence="2" id="KW-1003">Cell membrane</keyword>
<evidence type="ECO:0000259" key="8">
    <source>
        <dbReference type="Pfam" id="PF22571"/>
    </source>
</evidence>
<evidence type="ECO:0000256" key="5">
    <source>
        <dbReference type="ARBA" id="ARBA00023136"/>
    </source>
</evidence>
<dbReference type="RefSeq" id="WP_345211501.1">
    <property type="nucleotide sequence ID" value="NZ_BAABFT010000006.1"/>
</dbReference>
<evidence type="ECO:0000313" key="10">
    <source>
        <dbReference type="EMBL" id="GAA4324280.1"/>
    </source>
</evidence>
<dbReference type="PANTHER" id="PTHR33885:SF3">
    <property type="entry name" value="PHAGE SHOCK PROTEIN C"/>
    <property type="match status" value="1"/>
</dbReference>
<name>A0ABP8GH16_9SPHI</name>
<evidence type="ECO:0000259" key="9">
    <source>
        <dbReference type="Pfam" id="PF22744"/>
    </source>
</evidence>
<comment type="caution">
    <text evidence="10">The sequence shown here is derived from an EMBL/GenBank/DDBJ whole genome shotgun (WGS) entry which is preliminary data.</text>
</comment>
<dbReference type="PANTHER" id="PTHR33885">
    <property type="entry name" value="PHAGE SHOCK PROTEIN C"/>
    <property type="match status" value="1"/>
</dbReference>
<reference evidence="11" key="1">
    <citation type="journal article" date="2019" name="Int. J. Syst. Evol. Microbiol.">
        <title>The Global Catalogue of Microorganisms (GCM) 10K type strain sequencing project: providing services to taxonomists for standard genome sequencing and annotation.</title>
        <authorList>
            <consortium name="The Broad Institute Genomics Platform"/>
            <consortium name="The Broad Institute Genome Sequencing Center for Infectious Disease"/>
            <person name="Wu L."/>
            <person name="Ma J."/>
        </authorList>
    </citation>
    <scope>NUCLEOTIDE SEQUENCE [LARGE SCALE GENOMIC DNA]</scope>
    <source>
        <strain evidence="11">JCM 17705</strain>
    </source>
</reference>
<dbReference type="Pfam" id="PF04024">
    <property type="entry name" value="PspC"/>
    <property type="match status" value="1"/>
</dbReference>
<feature type="transmembrane region" description="Helical" evidence="6">
    <location>
        <begin position="285"/>
        <end position="310"/>
    </location>
</feature>
<evidence type="ECO:0000256" key="3">
    <source>
        <dbReference type="ARBA" id="ARBA00022692"/>
    </source>
</evidence>
<proteinExistence type="predicted"/>
<gene>
    <name evidence="10" type="ORF">GCM10023149_25760</name>
</gene>
<accession>A0ABP8GH16</accession>
<dbReference type="InterPro" id="IPR054321">
    <property type="entry name" value="PspC-rel_TM"/>
</dbReference>
<evidence type="ECO:0000256" key="1">
    <source>
        <dbReference type="ARBA" id="ARBA00004162"/>
    </source>
</evidence>
<evidence type="ECO:0000256" key="4">
    <source>
        <dbReference type="ARBA" id="ARBA00022989"/>
    </source>
</evidence>
<keyword evidence="3 6" id="KW-0812">Transmembrane</keyword>
<keyword evidence="4 6" id="KW-1133">Transmembrane helix</keyword>
<dbReference type="InterPro" id="IPR052027">
    <property type="entry name" value="PspC"/>
</dbReference>
<feature type="domain" description="PspC-related transmembrane region" evidence="8">
    <location>
        <begin position="210"/>
        <end position="346"/>
    </location>
</feature>
<protein>
    <submittedName>
        <fullName evidence="10">PspC domain-containing protein</fullName>
    </submittedName>
</protein>
<feature type="domain" description="Phage shock protein PspC N-terminal" evidence="7">
    <location>
        <begin position="109"/>
        <end position="165"/>
    </location>
</feature>
<organism evidence="10 11">
    <name type="scientific">Mucilaginibacter gynuensis</name>
    <dbReference type="NCBI Taxonomy" id="1302236"/>
    <lineage>
        <taxon>Bacteria</taxon>
        <taxon>Pseudomonadati</taxon>
        <taxon>Bacteroidota</taxon>
        <taxon>Sphingobacteriia</taxon>
        <taxon>Sphingobacteriales</taxon>
        <taxon>Sphingobacteriaceae</taxon>
        <taxon>Mucilaginibacter</taxon>
    </lineage>
</organism>
<evidence type="ECO:0000259" key="7">
    <source>
        <dbReference type="Pfam" id="PF04024"/>
    </source>
</evidence>
<sequence>MNKTIIININGTVFHIEEDAYEILKAYMTDVKRHFMHSADSLEITTDIENRIAEMFSEILARESKPVIVEQDVKLVVEQMGTVQDFETAEEDEQAATGQNYAPNNYTARKLFRDPDDHLIAGVCAGIANYFDIQSVWVRLLFAIATLFGGAGFIIYVILWIVVPRAISRADRMAMKGEKLNLQGFKKNFEEEMGSVKENLKNFQHEARPFVYKTRDFFGDFFQHLRAFFSGSGMLLAKIFGMIIILSALAGLVGLIVSVIAFLVYGNSGIYNLFPFNIVNHEANTAFLVCGFLILAMPLLTVTLLTISAVFKSDSFNRTTGYSFLIIWIVSLCTVIYYTAKATADFRASASFRKNINIVPSKSGTYYLKLNDIKYLSGEDSIRYKVKERFNGMIIIDSDDNGDDFDSPGSNIRIEIEKSDVDRPILVESFSARGRDYEEALLNARNVTYQFTQQDSVLKFSSRLEKPTDRLWRNQRVRLTLRVPMNTKLVIDTDLGRYLDDVGIYDCNTVNKQDDAPAATFIMTADGIQCKVDTLVLPKREAVADTIIKRDTIVIKHDTVITKRP</sequence>
<evidence type="ECO:0000256" key="2">
    <source>
        <dbReference type="ARBA" id="ARBA00022475"/>
    </source>
</evidence>
<dbReference type="InterPro" id="IPR054319">
    <property type="entry name" value="PspC-rel_ToastRack"/>
</dbReference>
<dbReference type="InterPro" id="IPR007168">
    <property type="entry name" value="Phageshock_PspC_N"/>
</dbReference>
<keyword evidence="5 6" id="KW-0472">Membrane</keyword>
<evidence type="ECO:0000256" key="6">
    <source>
        <dbReference type="SAM" id="Phobius"/>
    </source>
</evidence>
<comment type="subcellular location">
    <subcellularLocation>
        <location evidence="1">Cell membrane</location>
        <topology evidence="1">Single-pass membrane protein</topology>
    </subcellularLocation>
</comment>